<dbReference type="SMART" id="SM01008">
    <property type="entry name" value="Ald_Xan_dh_C"/>
    <property type="match status" value="1"/>
</dbReference>
<dbReference type="SUPFAM" id="SSF54665">
    <property type="entry name" value="CO dehydrogenase molybdoprotein N-domain-like"/>
    <property type="match status" value="1"/>
</dbReference>
<dbReference type="GO" id="GO:0016491">
    <property type="term" value="F:oxidoreductase activity"/>
    <property type="evidence" value="ECO:0007669"/>
    <property type="project" value="UniProtKB-KW"/>
</dbReference>
<dbReference type="SUPFAM" id="SSF56003">
    <property type="entry name" value="Molybdenum cofactor-binding domain"/>
    <property type="match status" value="1"/>
</dbReference>
<dbReference type="PANTHER" id="PTHR11908">
    <property type="entry name" value="XANTHINE DEHYDROGENASE"/>
    <property type="match status" value="1"/>
</dbReference>
<organism evidence="4">
    <name type="scientific">uncultured spirochete</name>
    <dbReference type="NCBI Taxonomy" id="156406"/>
    <lineage>
        <taxon>Bacteria</taxon>
        <taxon>Pseudomonadati</taxon>
        <taxon>Spirochaetota</taxon>
        <taxon>Spirochaetia</taxon>
        <taxon>Spirochaetales</taxon>
        <taxon>environmental samples</taxon>
    </lineage>
</organism>
<dbReference type="Pfam" id="PF20256">
    <property type="entry name" value="MoCoBD_2"/>
    <property type="match status" value="1"/>
</dbReference>
<feature type="domain" description="Aldehyde oxidase/xanthine dehydrogenase a/b hammerhead" evidence="3">
    <location>
        <begin position="39"/>
        <end position="151"/>
    </location>
</feature>
<dbReference type="InterPro" id="IPR036856">
    <property type="entry name" value="Ald_Oxase/Xan_DH_a/b_sf"/>
</dbReference>
<dbReference type="Gene3D" id="3.90.1170.50">
    <property type="entry name" value="Aldehyde oxidase/xanthine dehydrogenase, a/b hammerhead"/>
    <property type="match status" value="1"/>
</dbReference>
<dbReference type="InterPro" id="IPR016208">
    <property type="entry name" value="Ald_Oxase/xanthine_DH-like"/>
</dbReference>
<dbReference type="Pfam" id="PF01315">
    <property type="entry name" value="Ald_Xan_dh_C"/>
    <property type="match status" value="1"/>
</dbReference>
<dbReference type="PANTHER" id="PTHR11908:SF132">
    <property type="entry name" value="ALDEHYDE OXIDASE 1-RELATED"/>
    <property type="match status" value="1"/>
</dbReference>
<sequence>MRDYHTSTPPASTKELDATQKFNVVAHNISKVDGEGLVLGRPAYTDDLAPQNALYVKLVRSPHAFARILSIDASEALKMPGVACVLTWKDCPRIPITRAGQGNPEPSPHDRFILDEYVRYVGDEVAVVAAENEATAEKAASLIKVDYQVLEPILDFEKALDNPIIIHPEPEIHEMFPIGFEPKRNIAAAYHMEIGDVEKELATSPVTVETTVHTQAQQHVALEPHTAFSYLDIQGRLVIVTSTQNPWHTRRLLGLAFQMPLRQIRIVKPRIGGGFGGKQHIHIEPYVAMVTMKTGKPARLALTRREVFEATFTRHEMRVKVRLGADPDGALRAIDMQVLSNTGAYGEHALTTFMVAGSKTLPLYNKVKAVRFGGHVVYTNKVSAGAYRGYGAIQGLTGLESAMDELAHKLGMDPVELRRKNMLHEGETSEVFRIMGEGTEGVAMIIESCKLEECIRRGKELIGWDPTHLVQEVAPSKVRAKGMAIAMQGSGIPLVDMGSARIELQDGGFFKLHVGATDLGTGSDTILAQIAAEELGVDMKDIVIHSSDTDHTPFDVGAYASSTTYVSGSAVLRAARSLKQKLIEAVSLKFGVRPQDLTFEDKVFRTIDGSKELSLNDFSYDTLYHDGAKMKTIEATESFSGDKSPPPYLAAFVEIELDKETGKVDVVNYVAVADVGTPINPNLAKIQIEGGLLQGIGMALYEDVRYSDKGHMLSHNMMTYAIPSREDVGRITVELVDSYEPSGPFGAKSAGEIGIDTPPAAIANAIRNATGVRLTQYPFTPERVLMAIRQAEKGQKGQT</sequence>
<reference evidence="4" key="1">
    <citation type="submission" date="2017-02" db="EMBL/GenBank/DDBJ databases">
        <authorList>
            <person name="Regsiter A."/>
            <person name="William W."/>
        </authorList>
    </citation>
    <scope>NUCLEOTIDE SEQUENCE</scope>
    <source>
        <strain evidence="4">Bib</strain>
    </source>
</reference>
<dbReference type="Pfam" id="PF02738">
    <property type="entry name" value="MoCoBD_1"/>
    <property type="match status" value="1"/>
</dbReference>
<dbReference type="EMBL" id="FWDM01000012">
    <property type="protein sequence ID" value="SLM11425.1"/>
    <property type="molecule type" value="Genomic_DNA"/>
</dbReference>
<evidence type="ECO:0000259" key="3">
    <source>
        <dbReference type="SMART" id="SM01008"/>
    </source>
</evidence>
<evidence type="ECO:0000256" key="2">
    <source>
        <dbReference type="ARBA" id="ARBA00023002"/>
    </source>
</evidence>
<evidence type="ECO:0000313" key="4">
    <source>
        <dbReference type="EMBL" id="SLM11425.1"/>
    </source>
</evidence>
<keyword evidence="1" id="KW-0500">Molybdenum</keyword>
<dbReference type="Gene3D" id="3.30.365.10">
    <property type="entry name" value="Aldehyde oxidase/xanthine dehydrogenase, molybdopterin binding domain"/>
    <property type="match status" value="4"/>
</dbReference>
<dbReference type="InterPro" id="IPR037165">
    <property type="entry name" value="AldOxase/xan_DH_Mopterin-bd_sf"/>
</dbReference>
<proteinExistence type="predicted"/>
<gene>
    <name evidence="4" type="ORF">SPIROBIBN47_20019</name>
</gene>
<protein>
    <submittedName>
        <fullName evidence="4">Aldehyde oxidase and xanthine dehydrogenase molybdopterin binding protein</fullName>
    </submittedName>
</protein>
<accession>A0A3P3XHN4</accession>
<name>A0A3P3XHN4_9SPIR</name>
<dbReference type="AlphaFoldDB" id="A0A3P3XHN4"/>
<dbReference type="InterPro" id="IPR008274">
    <property type="entry name" value="AldOxase/xan_DH_MoCoBD1"/>
</dbReference>
<dbReference type="InterPro" id="IPR046867">
    <property type="entry name" value="AldOxase/xan_DH_MoCoBD2"/>
</dbReference>
<evidence type="ECO:0000256" key="1">
    <source>
        <dbReference type="ARBA" id="ARBA00022505"/>
    </source>
</evidence>
<dbReference type="GO" id="GO:0005506">
    <property type="term" value="F:iron ion binding"/>
    <property type="evidence" value="ECO:0007669"/>
    <property type="project" value="InterPro"/>
</dbReference>
<dbReference type="InterPro" id="IPR000674">
    <property type="entry name" value="Ald_Oxase/Xan_DH_a/b"/>
</dbReference>
<keyword evidence="2" id="KW-0560">Oxidoreductase</keyword>